<keyword evidence="8 12" id="KW-0630">Potassium</keyword>
<dbReference type="RefSeq" id="WP_217173824.1">
    <property type="nucleotide sequence ID" value="NZ_CP126169.1"/>
</dbReference>
<evidence type="ECO:0000256" key="7">
    <source>
        <dbReference type="ARBA" id="ARBA00022847"/>
    </source>
</evidence>
<dbReference type="EMBL" id="JAFMOW010000064">
    <property type="protein sequence ID" value="MBU9856559.1"/>
    <property type="molecule type" value="Genomic_DNA"/>
</dbReference>
<comment type="subcellular location">
    <subcellularLocation>
        <location evidence="12">Cell membrane</location>
        <topology evidence="12">Multi-pass membrane protein</topology>
    </subcellularLocation>
    <subcellularLocation>
        <location evidence="1">Membrane</location>
        <topology evidence="1">Multi-pass membrane protein</topology>
    </subcellularLocation>
</comment>
<keyword evidence="7 12" id="KW-0769">Symport</keyword>
<organism evidence="15 16">
    <name type="scientific">Rahnella bonaserana</name>
    <dbReference type="NCBI Taxonomy" id="2816248"/>
    <lineage>
        <taxon>Bacteria</taxon>
        <taxon>Pseudomonadati</taxon>
        <taxon>Pseudomonadota</taxon>
        <taxon>Gammaproteobacteria</taxon>
        <taxon>Enterobacterales</taxon>
        <taxon>Yersiniaceae</taxon>
        <taxon>Rahnella</taxon>
    </lineage>
</organism>
<evidence type="ECO:0000256" key="3">
    <source>
        <dbReference type="ARBA" id="ARBA00022448"/>
    </source>
</evidence>
<evidence type="ECO:0000313" key="15">
    <source>
        <dbReference type="EMBL" id="MBU9856559.1"/>
    </source>
</evidence>
<dbReference type="InterPro" id="IPR023051">
    <property type="entry name" value="Kup"/>
</dbReference>
<dbReference type="InterPro" id="IPR053951">
    <property type="entry name" value="K_trans_N"/>
</dbReference>
<reference evidence="15 16" key="1">
    <citation type="submission" date="2021-03" db="EMBL/GenBank/DDBJ databases">
        <title>Five novel Rahnella species.</title>
        <authorList>
            <person name="Brady C."/>
            <person name="Asselin J."/>
            <person name="Beer S."/>
            <person name="Bruberg M.B."/>
            <person name="Crampton B."/>
            <person name="Venter S."/>
            <person name="Arnold D."/>
            <person name="Denman S."/>
        </authorList>
    </citation>
    <scope>NUCLEOTIDE SEQUENCE [LARGE SCALE GENOMIC DNA]</scope>
    <source>
        <strain evidence="15 16">H11b</strain>
    </source>
</reference>
<keyword evidence="9 12" id="KW-1133">Transmembrane helix</keyword>
<comment type="similarity">
    <text evidence="2 12">Belongs to the HAK/KUP transporter (TC 2.A.72) family.</text>
</comment>
<dbReference type="InterPro" id="IPR053952">
    <property type="entry name" value="K_trans_C"/>
</dbReference>
<evidence type="ECO:0000313" key="16">
    <source>
        <dbReference type="Proteomes" id="UP000734343"/>
    </source>
</evidence>
<dbReference type="Pfam" id="PF22776">
    <property type="entry name" value="K_trans_C"/>
    <property type="match status" value="1"/>
</dbReference>
<sequence>MKHTKNKSSLLTVTVACIGVVYGDIGTSPLYTLRECLTGQEGIAVTQSALFGFLSLIFWLLMLVVSVKYISFVMRADNDGEGGILTLMSLAIRNLNPRWIPVIMFIGLVGGSFFYGDGVITPAISVLSAIEGLEIIEPSLDRFIIPFSIAVLTLLFFIQKNGTGSVGKIFAPVMVLWFVTIGVLGIGGIMRNPDVLQALNPYWALHFFVEFKTVSFFALGMVVLSVTGGEALYADMGHFGKKPIRIAWFVLVGPSLVMNYFGQGALLLSKPDAIANPFFLLAPGWALIPLLILATLATVIASQAVISGVFSLTRQAVRMGYLPPMRIIYTSDEESGQIYIPVVNWLLYFAVLIAIVSFKHSSNLASAYGIVVTGTMVITSVLIGIVMVKNWGWKTWAGGLMMAAMLIIDIPLFAANLTKLFSGGWLPVAIGVTILLIMLTWKTERSRLLRRLRQDPEALEALITSLERAPPKRVPGTAVVMSRGQYEVPLVLLHNLKHNKILHERVVLLTVVTEDVPYVHNVKRVTIEQLSPAFWRVIASYGWRETPNVTDILYRCGLEGLKCTMNETSFFMSRDTFTLGEPRPWYLKARGKLFQVLQRNSLRAPEHYHIPPNRVIELGAVVKF</sequence>
<keyword evidence="11 12" id="KW-0472">Membrane</keyword>
<accession>A0ABS6LWV2</accession>
<dbReference type="NCBIfam" id="TIGR00794">
    <property type="entry name" value="kup"/>
    <property type="match status" value="1"/>
</dbReference>
<keyword evidence="6 12" id="KW-0812">Transmembrane</keyword>
<evidence type="ECO:0000256" key="10">
    <source>
        <dbReference type="ARBA" id="ARBA00023065"/>
    </source>
</evidence>
<dbReference type="PANTHER" id="PTHR30540:SF79">
    <property type="entry name" value="LOW AFFINITY POTASSIUM TRANSPORT SYSTEM PROTEIN KUP"/>
    <property type="match status" value="1"/>
</dbReference>
<keyword evidence="10 12" id="KW-0406">Ion transport</keyword>
<keyword evidence="3 12" id="KW-0813">Transport</keyword>
<evidence type="ECO:0000256" key="4">
    <source>
        <dbReference type="ARBA" id="ARBA00022475"/>
    </source>
</evidence>
<comment type="caution">
    <text evidence="15">The sequence shown here is derived from an EMBL/GenBank/DDBJ whole genome shotgun (WGS) entry which is preliminary data.</text>
</comment>
<comment type="catalytic activity">
    <reaction evidence="12">
        <text>K(+)(in) + H(+)(in) = K(+)(out) + H(+)(out)</text>
        <dbReference type="Rhea" id="RHEA:28490"/>
        <dbReference type="ChEBI" id="CHEBI:15378"/>
        <dbReference type="ChEBI" id="CHEBI:29103"/>
    </reaction>
</comment>
<dbReference type="Proteomes" id="UP000734343">
    <property type="component" value="Unassembled WGS sequence"/>
</dbReference>
<feature type="transmembrane region" description="Helical" evidence="12">
    <location>
        <begin position="246"/>
        <end position="268"/>
    </location>
</feature>
<feature type="domain" description="K+ potassium transporter C-terminal" evidence="14">
    <location>
        <begin position="475"/>
        <end position="623"/>
    </location>
</feature>
<feature type="domain" description="K+ potassium transporter integral membrane" evidence="13">
    <location>
        <begin position="14"/>
        <end position="463"/>
    </location>
</feature>
<evidence type="ECO:0000259" key="13">
    <source>
        <dbReference type="Pfam" id="PF02705"/>
    </source>
</evidence>
<keyword evidence="16" id="KW-1185">Reference proteome</keyword>
<feature type="transmembrane region" description="Helical" evidence="12">
    <location>
        <begin position="395"/>
        <end position="414"/>
    </location>
</feature>
<feature type="transmembrane region" description="Helical" evidence="12">
    <location>
        <begin position="288"/>
        <end position="317"/>
    </location>
</feature>
<evidence type="ECO:0000256" key="1">
    <source>
        <dbReference type="ARBA" id="ARBA00004141"/>
    </source>
</evidence>
<feature type="transmembrane region" description="Helical" evidence="12">
    <location>
        <begin position="47"/>
        <end position="65"/>
    </location>
</feature>
<evidence type="ECO:0000256" key="11">
    <source>
        <dbReference type="ARBA" id="ARBA00023136"/>
    </source>
</evidence>
<dbReference type="HAMAP" id="MF_01522">
    <property type="entry name" value="Kup"/>
    <property type="match status" value="1"/>
</dbReference>
<dbReference type="NCBIfam" id="NF008015">
    <property type="entry name" value="PRK10745.1"/>
    <property type="match status" value="1"/>
</dbReference>
<evidence type="ECO:0000259" key="14">
    <source>
        <dbReference type="Pfam" id="PF22776"/>
    </source>
</evidence>
<evidence type="ECO:0000256" key="9">
    <source>
        <dbReference type="ARBA" id="ARBA00022989"/>
    </source>
</evidence>
<name>A0ABS6LWV2_9GAMM</name>
<protein>
    <recommendedName>
        <fullName evidence="12">Low affinity potassium transport system protein Kup</fullName>
    </recommendedName>
    <alternativeName>
        <fullName evidence="12">Kup system potassium uptake protein</fullName>
    </alternativeName>
</protein>
<feature type="transmembrane region" description="Helical" evidence="12">
    <location>
        <begin position="170"/>
        <end position="190"/>
    </location>
</feature>
<keyword evidence="5 12" id="KW-0633">Potassium transport</keyword>
<dbReference type="InterPro" id="IPR003855">
    <property type="entry name" value="K+_transporter"/>
</dbReference>
<feature type="transmembrane region" description="Helical" evidence="12">
    <location>
        <begin position="364"/>
        <end position="388"/>
    </location>
</feature>
<feature type="transmembrane region" description="Helical" evidence="12">
    <location>
        <begin position="99"/>
        <end position="120"/>
    </location>
</feature>
<evidence type="ECO:0000256" key="6">
    <source>
        <dbReference type="ARBA" id="ARBA00022692"/>
    </source>
</evidence>
<feature type="transmembrane region" description="Helical" evidence="12">
    <location>
        <begin position="420"/>
        <end position="441"/>
    </location>
</feature>
<evidence type="ECO:0000256" key="8">
    <source>
        <dbReference type="ARBA" id="ARBA00022958"/>
    </source>
</evidence>
<gene>
    <name evidence="12 15" type="primary">kup</name>
    <name evidence="15" type="ORF">J1778_14865</name>
</gene>
<dbReference type="Pfam" id="PF02705">
    <property type="entry name" value="K_trans"/>
    <property type="match status" value="1"/>
</dbReference>
<evidence type="ECO:0000256" key="5">
    <source>
        <dbReference type="ARBA" id="ARBA00022538"/>
    </source>
</evidence>
<comment type="function">
    <text evidence="12">Responsible for the low-affinity transport of potassium into the cell. Likely operates as a K(+):H(+) symporter.</text>
</comment>
<keyword evidence="4 12" id="KW-1003">Cell membrane</keyword>
<feature type="transmembrane region" description="Helical" evidence="12">
    <location>
        <begin position="202"/>
        <end position="226"/>
    </location>
</feature>
<proteinExistence type="inferred from homology"/>
<evidence type="ECO:0000256" key="12">
    <source>
        <dbReference type="HAMAP-Rule" id="MF_01522"/>
    </source>
</evidence>
<evidence type="ECO:0000256" key="2">
    <source>
        <dbReference type="ARBA" id="ARBA00007019"/>
    </source>
</evidence>
<dbReference type="PANTHER" id="PTHR30540">
    <property type="entry name" value="OSMOTIC STRESS POTASSIUM TRANSPORTER"/>
    <property type="match status" value="1"/>
</dbReference>
<feature type="transmembrane region" description="Helical" evidence="12">
    <location>
        <begin position="338"/>
        <end position="358"/>
    </location>
</feature>
<feature type="transmembrane region" description="Helical" evidence="12">
    <location>
        <begin position="140"/>
        <end position="158"/>
    </location>
</feature>